<evidence type="ECO:0000313" key="2">
    <source>
        <dbReference type="Proteomes" id="UP000324222"/>
    </source>
</evidence>
<organism evidence="1 2">
    <name type="scientific">Portunus trituberculatus</name>
    <name type="common">Swimming crab</name>
    <name type="synonym">Neptunus trituberculatus</name>
    <dbReference type="NCBI Taxonomy" id="210409"/>
    <lineage>
        <taxon>Eukaryota</taxon>
        <taxon>Metazoa</taxon>
        <taxon>Ecdysozoa</taxon>
        <taxon>Arthropoda</taxon>
        <taxon>Crustacea</taxon>
        <taxon>Multicrustacea</taxon>
        <taxon>Malacostraca</taxon>
        <taxon>Eumalacostraca</taxon>
        <taxon>Eucarida</taxon>
        <taxon>Decapoda</taxon>
        <taxon>Pleocyemata</taxon>
        <taxon>Brachyura</taxon>
        <taxon>Eubrachyura</taxon>
        <taxon>Portunoidea</taxon>
        <taxon>Portunidae</taxon>
        <taxon>Portuninae</taxon>
        <taxon>Portunus</taxon>
    </lineage>
</organism>
<dbReference type="Proteomes" id="UP000324222">
    <property type="component" value="Unassembled WGS sequence"/>
</dbReference>
<gene>
    <name evidence="1" type="ORF">E2C01_080865</name>
</gene>
<keyword evidence="2" id="KW-1185">Reference proteome</keyword>
<dbReference type="EMBL" id="VSRR010070339">
    <property type="protein sequence ID" value="MPC86053.1"/>
    <property type="molecule type" value="Genomic_DNA"/>
</dbReference>
<sequence>MGVPTGRGTLGSSRRR</sequence>
<dbReference type="AlphaFoldDB" id="A0A5B7IUI6"/>
<reference evidence="1 2" key="1">
    <citation type="submission" date="2019-05" db="EMBL/GenBank/DDBJ databases">
        <title>Another draft genome of Portunus trituberculatus and its Hox gene families provides insights of decapod evolution.</title>
        <authorList>
            <person name="Jeong J.-H."/>
            <person name="Song I."/>
            <person name="Kim S."/>
            <person name="Choi T."/>
            <person name="Kim D."/>
            <person name="Ryu S."/>
            <person name="Kim W."/>
        </authorList>
    </citation>
    <scope>NUCLEOTIDE SEQUENCE [LARGE SCALE GENOMIC DNA]</scope>
    <source>
        <tissue evidence="1">Muscle</tissue>
    </source>
</reference>
<proteinExistence type="predicted"/>
<name>A0A5B7IUI6_PORTR</name>
<accession>A0A5B7IUI6</accession>
<protein>
    <submittedName>
        <fullName evidence="1">Uncharacterized protein</fullName>
    </submittedName>
</protein>
<comment type="caution">
    <text evidence="1">The sequence shown here is derived from an EMBL/GenBank/DDBJ whole genome shotgun (WGS) entry which is preliminary data.</text>
</comment>
<evidence type="ECO:0000313" key="1">
    <source>
        <dbReference type="EMBL" id="MPC86053.1"/>
    </source>
</evidence>